<evidence type="ECO:0000256" key="1">
    <source>
        <dbReference type="SAM" id="MobiDB-lite"/>
    </source>
</evidence>
<evidence type="ECO:0000313" key="2">
    <source>
        <dbReference type="EMBL" id="OQO15306.1"/>
    </source>
</evidence>
<feature type="compositionally biased region" description="Basic and acidic residues" evidence="1">
    <location>
        <begin position="71"/>
        <end position="107"/>
    </location>
</feature>
<comment type="caution">
    <text evidence="2">The sequence shown here is derived from an EMBL/GenBank/DDBJ whole genome shotgun (WGS) entry which is preliminary data.</text>
</comment>
<dbReference type="InParanoid" id="A0A1V8TVE2"/>
<dbReference type="InterPro" id="IPR022234">
    <property type="entry name" value="DUF3759"/>
</dbReference>
<dbReference type="PANTHER" id="PTHR37450:SF1">
    <property type="entry name" value="CIPC PROTEIN"/>
    <property type="match status" value="1"/>
</dbReference>
<reference evidence="3" key="1">
    <citation type="submission" date="2017-03" db="EMBL/GenBank/DDBJ databases">
        <title>Genomes of endolithic fungi from Antarctica.</title>
        <authorList>
            <person name="Coleine C."/>
            <person name="Masonjones S."/>
            <person name="Stajich J.E."/>
        </authorList>
    </citation>
    <scope>NUCLEOTIDE SEQUENCE [LARGE SCALE GENOMIC DNA]</scope>
    <source>
        <strain evidence="3">CCFEE 5527</strain>
    </source>
</reference>
<proteinExistence type="predicted"/>
<feature type="compositionally biased region" description="Polar residues" evidence="1">
    <location>
        <begin position="9"/>
        <end position="20"/>
    </location>
</feature>
<dbReference type="Pfam" id="PF12585">
    <property type="entry name" value="DUF3759"/>
    <property type="match status" value="1"/>
</dbReference>
<evidence type="ECO:0008006" key="4">
    <source>
        <dbReference type="Google" id="ProtNLM"/>
    </source>
</evidence>
<sequence length="129" mass="14738">MFGFGDAQQDYNQVYNNDGQQENKAELSHELVAGGASFMAMKMFEDRQRKEGKPVSHQFAKELLAGFAGGEVDRLAETKGEDEWDREKAKHEAKKRSEQLYDQHYGQDDQYDPNNRDAPSHIQDSFGGY</sequence>
<evidence type="ECO:0000313" key="3">
    <source>
        <dbReference type="Proteomes" id="UP000192596"/>
    </source>
</evidence>
<accession>A0A1V8TVE2</accession>
<dbReference type="STRING" id="1507870.A0A1V8TVE2"/>
<dbReference type="AlphaFoldDB" id="A0A1V8TVE2"/>
<feature type="region of interest" description="Disordered" evidence="1">
    <location>
        <begin position="70"/>
        <end position="129"/>
    </location>
</feature>
<name>A0A1V8TVE2_9PEZI</name>
<gene>
    <name evidence="2" type="ORF">B0A48_00689</name>
</gene>
<keyword evidence="3" id="KW-1185">Reference proteome</keyword>
<dbReference type="Proteomes" id="UP000192596">
    <property type="component" value="Unassembled WGS sequence"/>
</dbReference>
<protein>
    <recommendedName>
        <fullName evidence="4">CipC-like antibiotic response protein</fullName>
    </recommendedName>
</protein>
<dbReference type="OrthoDB" id="9895617at2759"/>
<dbReference type="PANTHER" id="PTHR37450">
    <property type="entry name" value="CIPC PROTEIN"/>
    <property type="match status" value="1"/>
</dbReference>
<organism evidence="2 3">
    <name type="scientific">Cryoendolithus antarcticus</name>
    <dbReference type="NCBI Taxonomy" id="1507870"/>
    <lineage>
        <taxon>Eukaryota</taxon>
        <taxon>Fungi</taxon>
        <taxon>Dikarya</taxon>
        <taxon>Ascomycota</taxon>
        <taxon>Pezizomycotina</taxon>
        <taxon>Dothideomycetes</taxon>
        <taxon>Dothideomycetidae</taxon>
        <taxon>Cladosporiales</taxon>
        <taxon>Cladosporiaceae</taxon>
        <taxon>Cryoendolithus</taxon>
    </lineage>
</organism>
<feature type="region of interest" description="Disordered" evidence="1">
    <location>
        <begin position="1"/>
        <end position="26"/>
    </location>
</feature>
<dbReference type="EMBL" id="NAJO01000001">
    <property type="protein sequence ID" value="OQO15306.1"/>
    <property type="molecule type" value="Genomic_DNA"/>
</dbReference>